<feature type="region of interest" description="Disordered" evidence="2">
    <location>
        <begin position="1"/>
        <end position="134"/>
    </location>
</feature>
<feature type="compositionally biased region" description="Low complexity" evidence="2">
    <location>
        <begin position="1"/>
        <end position="14"/>
    </location>
</feature>
<protein>
    <submittedName>
        <fullName evidence="3">Uncharacterized protein</fullName>
    </submittedName>
</protein>
<evidence type="ECO:0000313" key="4">
    <source>
        <dbReference type="Proteomes" id="UP000054559"/>
    </source>
</evidence>
<feature type="compositionally biased region" description="Basic and acidic residues" evidence="2">
    <location>
        <begin position="119"/>
        <end position="129"/>
    </location>
</feature>
<dbReference type="Proteomes" id="UP000054559">
    <property type="component" value="Unassembled WGS sequence"/>
</dbReference>
<feature type="compositionally biased region" description="Polar residues" evidence="2">
    <location>
        <begin position="27"/>
        <end position="38"/>
    </location>
</feature>
<evidence type="ECO:0000256" key="2">
    <source>
        <dbReference type="SAM" id="MobiDB-lite"/>
    </source>
</evidence>
<dbReference type="AlphaFoldDB" id="A0A0J8R3V3"/>
<evidence type="ECO:0000256" key="1">
    <source>
        <dbReference type="SAM" id="Coils"/>
    </source>
</evidence>
<sequence>MTSPISVLSPLSSSRQNARSPLVDSFPESSKPSANSPRGSLEKRFSIYDENASPLKQDMHTASPTLDAEEEGLCDEWPPSSPFQEMVSGDLTGLTRDMAPRKDGSGSPKGENPGEDDVNMDREDFKPDEPPVPTMEHAPIMADITFTDEQKDVVHFPDIDSSIIHYRSEPVQVRKVSGMTVNHENMSIVYHPDEEKESPVENGMGGHVHLGYDTGDDTCLSTFSAVPNADMTLFAKLRADSPLKRARENTLSPKKEAVADAERRVGEALEEVRNEAARKEALESEQREWERRGKEMESVLRGVKAEIVDGERERKRLADRVEEAEKSKEHLEGKIVELQSQLSAVRQTSSEQTTTTTLSNSQNKTTDEVAKEVQDAVEKVARELHTLYKGKHETKVAALKKSYEARWEKRVREAEKRFREAMEENEKLKLDNAMSTAHSSISPGDATMLREHENLEAEKRVLEAKVKGLEQEILSIKQDNEILNEQLKNERAEKGEL</sequence>
<feature type="non-terminal residue" evidence="3">
    <location>
        <position position="497"/>
    </location>
</feature>
<feature type="region of interest" description="Disordered" evidence="2">
    <location>
        <begin position="342"/>
        <end position="367"/>
    </location>
</feature>
<reference evidence="4" key="1">
    <citation type="journal article" date="2010" name="Genome Res.">
        <title>Population genomic sequencing of Coccidioides fungi reveals recent hybridization and transposon control.</title>
        <authorList>
            <person name="Neafsey D.E."/>
            <person name="Barker B.M."/>
            <person name="Sharpton T.J."/>
            <person name="Stajich J.E."/>
            <person name="Park D.J."/>
            <person name="Whiston E."/>
            <person name="Hung C.-Y."/>
            <person name="McMahan C."/>
            <person name="White J."/>
            <person name="Sykes S."/>
            <person name="Heiman D."/>
            <person name="Young S."/>
            <person name="Zeng Q."/>
            <person name="Abouelleil A."/>
            <person name="Aftuck L."/>
            <person name="Bessette D."/>
            <person name="Brown A."/>
            <person name="FitzGerald M."/>
            <person name="Lui A."/>
            <person name="Macdonald J.P."/>
            <person name="Priest M."/>
            <person name="Orbach M.J."/>
            <person name="Galgiani J.N."/>
            <person name="Kirkland T.N."/>
            <person name="Cole G.T."/>
            <person name="Birren B.W."/>
            <person name="Henn M.R."/>
            <person name="Taylor J.W."/>
            <person name="Rounsley S.D."/>
        </authorList>
    </citation>
    <scope>NUCLEOTIDE SEQUENCE [LARGE SCALE GENOMIC DNA]</scope>
    <source>
        <strain evidence="4">RMSCC 3703</strain>
    </source>
</reference>
<evidence type="ECO:0000313" key="3">
    <source>
        <dbReference type="EMBL" id="KMU79406.1"/>
    </source>
</evidence>
<name>A0A0J8R3V3_COCIT</name>
<accession>A0A0J8R3V3</accession>
<feature type="compositionally biased region" description="Low complexity" evidence="2">
    <location>
        <begin position="347"/>
        <end position="364"/>
    </location>
</feature>
<dbReference type="Pfam" id="PF12709">
    <property type="entry name" value="Fungal_TACC"/>
    <property type="match status" value="1"/>
</dbReference>
<proteinExistence type="predicted"/>
<keyword evidence="1" id="KW-0175">Coiled coil</keyword>
<dbReference type="OrthoDB" id="5367584at2759"/>
<organism evidence="3 4">
    <name type="scientific">Coccidioides immitis RMSCC 3703</name>
    <dbReference type="NCBI Taxonomy" id="454286"/>
    <lineage>
        <taxon>Eukaryota</taxon>
        <taxon>Fungi</taxon>
        <taxon>Dikarya</taxon>
        <taxon>Ascomycota</taxon>
        <taxon>Pezizomycotina</taxon>
        <taxon>Eurotiomycetes</taxon>
        <taxon>Eurotiomycetidae</taxon>
        <taxon>Onygenales</taxon>
        <taxon>Onygenaceae</taxon>
        <taxon>Coccidioides</taxon>
    </lineage>
</organism>
<dbReference type="InterPro" id="IPR024312">
    <property type="entry name" value="TACC_fungi"/>
</dbReference>
<dbReference type="STRING" id="454286.A0A0J8R3V3"/>
<feature type="coiled-coil region" evidence="1">
    <location>
        <begin position="404"/>
        <end position="493"/>
    </location>
</feature>
<dbReference type="EMBL" id="DS268176">
    <property type="protein sequence ID" value="KMU79406.1"/>
    <property type="molecule type" value="Genomic_DNA"/>
</dbReference>
<gene>
    <name evidence="3" type="ORF">CISG_07837</name>
</gene>